<sequence length="167" mass="18788">MKHNNHSNASMEAFSFFLAPIVERSNAEIDQLMIIWKRAIEAVNQHCGKSLYKVDEGQTTALLQVITTLLGAYDQESKRLLGFIAIEEDSIERFAVLPSDQCQGIGSALLTAAQEDYQAEYLDLYQDNRAAIQFFEKRGFTPFDETIPEPGDLLAEPYAIAHLKWSA</sequence>
<dbReference type="GO" id="GO:0016747">
    <property type="term" value="F:acyltransferase activity, transferring groups other than amino-acyl groups"/>
    <property type="evidence" value="ECO:0007669"/>
    <property type="project" value="InterPro"/>
</dbReference>
<dbReference type="PROSITE" id="PS51186">
    <property type="entry name" value="GNAT"/>
    <property type="match status" value="1"/>
</dbReference>
<name>A0A2U2AER9_9GAMM</name>
<reference evidence="3" key="1">
    <citation type="submission" date="2018-05" db="EMBL/GenBank/DDBJ databases">
        <title>Ignatzschineria dubaiensis sp. nov., isolated from necrotic foot tissues of dromedaries (Camelus dromedarius) and associated maggots in Dubai, United Arab Emirates.</title>
        <authorList>
            <person name="Tsang C.C."/>
            <person name="Tang J.Y.M."/>
            <person name="Fong J.Y.H."/>
            <person name="Kinne J."/>
            <person name="Lee H.H."/>
            <person name="Joseph M."/>
            <person name="Jose S."/>
            <person name="Schuster R.K."/>
            <person name="Tang Y."/>
            <person name="Sivakumar S."/>
            <person name="Chen J.H.K."/>
            <person name="Teng J.L.L."/>
            <person name="Lau S.K.P."/>
            <person name="Wernery U."/>
            <person name="Woo P.C.Y."/>
        </authorList>
    </citation>
    <scope>NUCLEOTIDE SEQUENCE [LARGE SCALE GENOMIC DNA]</scope>
    <source>
        <strain evidence="3">KCTC 22644</strain>
    </source>
</reference>
<dbReference type="SUPFAM" id="SSF55729">
    <property type="entry name" value="Acyl-CoA N-acyltransferases (Nat)"/>
    <property type="match status" value="1"/>
</dbReference>
<evidence type="ECO:0000313" key="3">
    <source>
        <dbReference type="Proteomes" id="UP000245020"/>
    </source>
</evidence>
<dbReference type="OrthoDB" id="5292888at2"/>
<dbReference type="InterPro" id="IPR000182">
    <property type="entry name" value="GNAT_dom"/>
</dbReference>
<dbReference type="Proteomes" id="UP000245020">
    <property type="component" value="Unassembled WGS sequence"/>
</dbReference>
<comment type="caution">
    <text evidence="2">The sequence shown here is derived from an EMBL/GenBank/DDBJ whole genome shotgun (WGS) entry which is preliminary data.</text>
</comment>
<dbReference type="RefSeq" id="WP_109189053.1">
    <property type="nucleotide sequence ID" value="NZ_BMYA01000003.1"/>
</dbReference>
<feature type="domain" description="N-acetyltransferase" evidence="1">
    <location>
        <begin position="19"/>
        <end position="160"/>
    </location>
</feature>
<protein>
    <recommendedName>
        <fullName evidence="1">N-acetyltransferase domain-containing protein</fullName>
    </recommendedName>
</protein>
<proteinExistence type="predicted"/>
<dbReference type="AlphaFoldDB" id="A0A2U2AER9"/>
<dbReference type="CDD" id="cd04301">
    <property type="entry name" value="NAT_SF"/>
    <property type="match status" value="1"/>
</dbReference>
<evidence type="ECO:0000313" key="2">
    <source>
        <dbReference type="EMBL" id="PWD81154.1"/>
    </source>
</evidence>
<dbReference type="Gene3D" id="3.40.630.30">
    <property type="match status" value="1"/>
</dbReference>
<organism evidence="2 3">
    <name type="scientific">Ignatzschineria ureiclastica</name>
    <dbReference type="NCBI Taxonomy" id="472582"/>
    <lineage>
        <taxon>Bacteria</taxon>
        <taxon>Pseudomonadati</taxon>
        <taxon>Pseudomonadota</taxon>
        <taxon>Gammaproteobacteria</taxon>
        <taxon>Cardiobacteriales</taxon>
        <taxon>Ignatzschineriaceae</taxon>
        <taxon>Ignatzschineria</taxon>
    </lineage>
</organism>
<dbReference type="InterPro" id="IPR016181">
    <property type="entry name" value="Acyl_CoA_acyltransferase"/>
</dbReference>
<dbReference type="Pfam" id="PF13508">
    <property type="entry name" value="Acetyltransf_7"/>
    <property type="match status" value="1"/>
</dbReference>
<accession>A0A2U2AER9</accession>
<dbReference type="EMBL" id="QEWQ01000003">
    <property type="protein sequence ID" value="PWD81154.1"/>
    <property type="molecule type" value="Genomic_DNA"/>
</dbReference>
<evidence type="ECO:0000259" key="1">
    <source>
        <dbReference type="PROSITE" id="PS51186"/>
    </source>
</evidence>
<keyword evidence="3" id="KW-1185">Reference proteome</keyword>
<gene>
    <name evidence="2" type="ORF">DC083_04480</name>
</gene>